<sequence length="29" mass="2991">LDLGTAEEASRCPVLVLIVGSAAKYWGGD</sequence>
<reference evidence="1" key="1">
    <citation type="submission" date="2017-02" db="UniProtKB">
        <authorList>
            <consortium name="WormBaseParasite"/>
        </authorList>
    </citation>
    <scope>IDENTIFICATION</scope>
</reference>
<dbReference type="WBParaSite" id="TTAC_0000502501-mRNA-1">
    <property type="protein sequence ID" value="TTAC_0000502501-mRNA-1"/>
    <property type="gene ID" value="TTAC_0000502501"/>
</dbReference>
<evidence type="ECO:0000313" key="1">
    <source>
        <dbReference type="WBParaSite" id="TTAC_0000502501-mRNA-1"/>
    </source>
</evidence>
<proteinExistence type="predicted"/>
<organism evidence="1">
    <name type="scientific">Hydatigena taeniaeformis</name>
    <name type="common">Feline tapeworm</name>
    <name type="synonym">Taenia taeniaeformis</name>
    <dbReference type="NCBI Taxonomy" id="6205"/>
    <lineage>
        <taxon>Eukaryota</taxon>
        <taxon>Metazoa</taxon>
        <taxon>Spiralia</taxon>
        <taxon>Lophotrochozoa</taxon>
        <taxon>Platyhelminthes</taxon>
        <taxon>Cestoda</taxon>
        <taxon>Eucestoda</taxon>
        <taxon>Cyclophyllidea</taxon>
        <taxon>Taeniidae</taxon>
        <taxon>Hydatigera</taxon>
    </lineage>
</organism>
<protein>
    <submittedName>
        <fullName evidence="1">Copine domain-containing protein</fullName>
    </submittedName>
</protein>
<name>A0A0R3WW85_HYDTA</name>
<accession>A0A0R3WW85</accession>
<dbReference type="AlphaFoldDB" id="A0A0R3WW85"/>